<dbReference type="OrthoDB" id="10258692at2759"/>
<dbReference type="Gene3D" id="1.10.10.60">
    <property type="entry name" value="Homeodomain-like"/>
    <property type="match status" value="1"/>
</dbReference>
<feature type="domain" description="SANT" evidence="6">
    <location>
        <begin position="474"/>
        <end position="525"/>
    </location>
</feature>
<comment type="subcellular location">
    <subcellularLocation>
        <location evidence="1">Nucleus</location>
    </subcellularLocation>
</comment>
<dbReference type="GO" id="GO:0006357">
    <property type="term" value="P:regulation of transcription by RNA polymerase II"/>
    <property type="evidence" value="ECO:0007669"/>
    <property type="project" value="TreeGrafter"/>
</dbReference>
<feature type="compositionally biased region" description="Low complexity" evidence="5">
    <location>
        <begin position="1212"/>
        <end position="1223"/>
    </location>
</feature>
<feature type="compositionally biased region" description="Low complexity" evidence="5">
    <location>
        <begin position="1743"/>
        <end position="1753"/>
    </location>
</feature>
<dbReference type="InterPro" id="IPR001005">
    <property type="entry name" value="SANT/Myb"/>
</dbReference>
<keyword evidence="8" id="KW-1185">Reference proteome</keyword>
<organism evidence="7 8">
    <name type="scientific">Phyllotreta striolata</name>
    <name type="common">Striped flea beetle</name>
    <name type="synonym">Crioceris striolata</name>
    <dbReference type="NCBI Taxonomy" id="444603"/>
    <lineage>
        <taxon>Eukaryota</taxon>
        <taxon>Metazoa</taxon>
        <taxon>Ecdysozoa</taxon>
        <taxon>Arthropoda</taxon>
        <taxon>Hexapoda</taxon>
        <taxon>Insecta</taxon>
        <taxon>Pterygota</taxon>
        <taxon>Neoptera</taxon>
        <taxon>Endopterygota</taxon>
        <taxon>Coleoptera</taxon>
        <taxon>Polyphaga</taxon>
        <taxon>Cucujiformia</taxon>
        <taxon>Chrysomeloidea</taxon>
        <taxon>Chrysomelidae</taxon>
        <taxon>Galerucinae</taxon>
        <taxon>Alticini</taxon>
        <taxon>Phyllotreta</taxon>
    </lineage>
</organism>
<keyword evidence="3 4" id="KW-0175">Coiled coil</keyword>
<feature type="region of interest" description="Disordered" evidence="5">
    <location>
        <begin position="534"/>
        <end position="553"/>
    </location>
</feature>
<feature type="compositionally biased region" description="Polar residues" evidence="5">
    <location>
        <begin position="540"/>
        <end position="553"/>
    </location>
</feature>
<reference evidence="7" key="1">
    <citation type="submission" date="2022-01" db="EMBL/GenBank/DDBJ databases">
        <authorList>
            <person name="King R."/>
        </authorList>
    </citation>
    <scope>NUCLEOTIDE SEQUENCE</scope>
</reference>
<dbReference type="GO" id="GO:0000785">
    <property type="term" value="C:chromatin"/>
    <property type="evidence" value="ECO:0007669"/>
    <property type="project" value="TreeGrafter"/>
</dbReference>
<dbReference type="Gene3D" id="1.20.5.430">
    <property type="match status" value="1"/>
</dbReference>
<dbReference type="InterPro" id="IPR009057">
    <property type="entry name" value="Homeodomain-like_sf"/>
</dbReference>
<evidence type="ECO:0000256" key="2">
    <source>
        <dbReference type="ARBA" id="ARBA00010097"/>
    </source>
</evidence>
<feature type="compositionally biased region" description="Basic and acidic residues" evidence="5">
    <location>
        <begin position="1"/>
        <end position="10"/>
    </location>
</feature>
<dbReference type="Pfam" id="PF15784">
    <property type="entry name" value="GPS2_interact"/>
    <property type="match status" value="1"/>
</dbReference>
<evidence type="ECO:0000256" key="1">
    <source>
        <dbReference type="ARBA" id="ARBA00004123"/>
    </source>
</evidence>
<feature type="compositionally biased region" description="Low complexity" evidence="5">
    <location>
        <begin position="1473"/>
        <end position="1493"/>
    </location>
</feature>
<feature type="compositionally biased region" description="Low complexity" evidence="5">
    <location>
        <begin position="688"/>
        <end position="722"/>
    </location>
</feature>
<feature type="region of interest" description="Disordered" evidence="5">
    <location>
        <begin position="1612"/>
        <end position="1688"/>
    </location>
</feature>
<dbReference type="EMBL" id="OU900094">
    <property type="protein sequence ID" value="CAH1140921.1"/>
    <property type="molecule type" value="Genomic_DNA"/>
</dbReference>
<sequence>MEIHSMRINDHGPVQTNTMSYPQRQTQNHRPNHSQTATHSAADIYKPSRSPISTAAARYPYPSSPQLQPPPQNAPPQQQRYQQAPQQQQPSPAPVPVAVSQPPPPPIISSVFHRDYRQNRISLLHPEYGPGGRHRPDHHQPNVQPGVVCVDGGGGGGGGVAGIAGGGGLASGQQPLKKMRLQDKEGVMPFIIDTREQPPGAYNPPVEAISPTPEQLNQDDQAFRTTKDELIQQIGRVDREIAKAESAISILKKKQAELEEIANKPAIKSEVEEDTTPKHQSLLQKIYAENRKKAQSAHARLDSLGPKVEWPLYNQPSDAPIYHENKRRNVAFKRRLLDYFKKRNTEKESRNSYLTDTYSKMMQDWLRKVDKIESSTKRKAKEAKNREFFEKVFPELRKQREDKERFNRVGSRVKSEADMEEIMDNLQEQAMEDKKMRSYAVIPPILFDQRERRNKYDNNNGFVEDMEAVYKSRQFLNVWSNTEKEIFKEKYLQHPKNFVVIASYLDRKSVADCVQYYYLSKKTENYKQLFRKARQRTRSSRNNAQKVNSSANTSVVDILTTGVTTRLQREQQARTVQPSRSEPASQPTPTNGEPPATAATPPAASTPTPGAATSTPAATSVASPPGAATTTPTTAGAMPTASPATASTSSEMAATSTSVISSSSSGASSVVVTPSVAATNADGDGATAAAESAPPASSSSEEAKPKSFLGFAGATAATSSDDASNKGGYAASEDGVKTGNGNSIGQDGVKQDMMVDGVSVKKEVESPQEVISEQNMTSTLGENKKKKERRKEKDSHIETSDEEANNLQDKAVQGICVVCQAQLGPQLHSRPLIASQASIYGLREEQVPPNSRVCNTCRCKSVRSRYTHCPLPSCPNSRGRVKRLRSLPDRLQDLPVDVKEPLLAEFRVPNGVTKCCSACYNRIQRRLGPVEDWSEEEFNKLKAALAELGTNWPLIGERLNKPPQKVKMFVNANRKKLKNCFGEDRKPALSTDEESGSSTSSCDEPLIDGDRHSSDTASAAESPPIRGLNDGTAKKVDYDSSATETADEAQTPDHYQAATITPVANDGQPLSVKDLVLNVIEFSLMKNTGGPHQTQNPPTSGMAPTISSILNNDSNEVTIVSEYNLNNLNNQQRQQIQQRSDLNLAKLVTPLIGATITPVSGPVQAQPQPEPMQTSRDDLIVLQVQDGREPETLDLSIKKPREPPPPAHNKQHQTPPLQQQQQPIHRSDPYLYHPGRKSPAFSVRNQSKISSPKPANPKTGSITLGTPIMSQPRYEVLRQMPDTKMGSITQGTPVIPHNMQEKRVYDYYNKRGVVQPQQQPPPQNQQIPYPGQYRQPAYNVEQQLSSRQIIMNDYITSQMIGRRNDKTQYYPANSPHRTPPPPQPGQQQRQGVIQRHTRPQYLPPGHEALSSLVDVAVQQPSLPVPGAHEGLGKTMADNILEQPHRYQLTQHQQQQIRQQQHRMEEQRRAAAYHQSQQQQHQQQQQQQVQVQHQPNRQPPPRSDSTLTAASLIDAIITHQINQTAEGGREVVTNAREQRPSDLLFRDFHRSEPQPQQPQDNGDRPPSVISVDLDGDPMNKNLTVKELTDSVISHDFGARQPYYHLQENVNEQWKRRIQQQQQQQQHQQQRQQQHHNDDKRSQTPLQDERQIIRIAQPQQKYMERVEPVSPPENNHWSEQNFRRYPQNQPQIIDYVKNRIVEVMRTEDDNKKETLQDGSHSQDKERSDSPGDMVIDEEKHESDFGQPQQPGQQPPAGFYSFIHKDSTANDGSRNIEPKPLLSAQYEPLSDED</sequence>
<evidence type="ECO:0000259" key="6">
    <source>
        <dbReference type="PROSITE" id="PS51293"/>
    </source>
</evidence>
<feature type="region of interest" description="Disordered" evidence="5">
    <location>
        <begin position="1705"/>
        <end position="1790"/>
    </location>
</feature>
<dbReference type="Proteomes" id="UP001153712">
    <property type="component" value="Chromosome 1"/>
</dbReference>
<gene>
    <name evidence="7" type="ORF">PHYEVI_LOCUS808</name>
</gene>
<dbReference type="GO" id="GO:0032991">
    <property type="term" value="C:protein-containing complex"/>
    <property type="evidence" value="ECO:0007669"/>
    <property type="project" value="UniProtKB-ARBA"/>
</dbReference>
<dbReference type="InterPro" id="IPR031557">
    <property type="entry name" value="N-CoR_GPS2_interact"/>
</dbReference>
<dbReference type="SMART" id="SM00717">
    <property type="entry name" value="SANT"/>
    <property type="match status" value="2"/>
</dbReference>
<dbReference type="CDD" id="cd00167">
    <property type="entry name" value="SANT"/>
    <property type="match status" value="1"/>
</dbReference>
<feature type="region of interest" description="Disordered" evidence="5">
    <location>
        <begin position="1360"/>
        <end position="1394"/>
    </location>
</feature>
<dbReference type="FunFam" id="1.10.10.60:FF:000026">
    <property type="entry name" value="Nuclear receptor corepressor 2 isoform 1"/>
    <property type="match status" value="1"/>
</dbReference>
<feature type="region of interest" description="Disordered" evidence="5">
    <location>
        <begin position="1550"/>
        <end position="1579"/>
    </location>
</feature>
<dbReference type="PANTHER" id="PTHR13992">
    <property type="entry name" value="NUCLEAR RECEPTOR CO-REPRESSOR RELATED NCOR"/>
    <property type="match status" value="1"/>
</dbReference>
<feature type="compositionally biased region" description="Polar residues" evidence="5">
    <location>
        <begin position="573"/>
        <end position="585"/>
    </location>
</feature>
<feature type="compositionally biased region" description="Polar residues" evidence="5">
    <location>
        <begin position="1670"/>
        <end position="1688"/>
    </location>
</feature>
<proteinExistence type="inferred from homology"/>
<feature type="compositionally biased region" description="Low complexity" evidence="5">
    <location>
        <begin position="587"/>
        <end position="650"/>
    </location>
</feature>
<comment type="similarity">
    <text evidence="2">Belongs to the N-CoR nuclear receptor corepressors family.</text>
</comment>
<feature type="compositionally biased region" description="Low complexity" evidence="5">
    <location>
        <begin position="1447"/>
        <end position="1458"/>
    </location>
</feature>
<feature type="compositionally biased region" description="Basic and acidic residues" evidence="5">
    <location>
        <begin position="1188"/>
        <end position="1202"/>
    </location>
</feature>
<feature type="region of interest" description="Disordered" evidence="5">
    <location>
        <begin position="567"/>
        <end position="650"/>
    </location>
</feature>
<evidence type="ECO:0000256" key="5">
    <source>
        <dbReference type="SAM" id="MobiDB-lite"/>
    </source>
</evidence>
<dbReference type="GO" id="GO:0005654">
    <property type="term" value="C:nucleoplasm"/>
    <property type="evidence" value="ECO:0007669"/>
    <property type="project" value="UniProtKB-ARBA"/>
</dbReference>
<feature type="region of interest" description="Disordered" evidence="5">
    <location>
        <begin position="984"/>
        <end position="1053"/>
    </location>
</feature>
<dbReference type="PROSITE" id="PS51293">
    <property type="entry name" value="SANT"/>
    <property type="match status" value="1"/>
</dbReference>
<accession>A0A9P0GQR8</accession>
<dbReference type="InterPro" id="IPR051571">
    <property type="entry name" value="N-CoR_corepressor"/>
</dbReference>
<feature type="compositionally biased region" description="Polar residues" evidence="5">
    <location>
        <begin position="769"/>
        <end position="781"/>
    </location>
</feature>
<feature type="region of interest" description="Disordered" evidence="5">
    <location>
        <begin position="1447"/>
        <end position="1505"/>
    </location>
</feature>
<feature type="compositionally biased region" description="Basic and acidic residues" evidence="5">
    <location>
        <begin position="1705"/>
        <end position="1727"/>
    </location>
</feature>
<feature type="compositionally biased region" description="Polar residues" evidence="5">
    <location>
        <begin position="14"/>
        <end position="39"/>
    </location>
</feature>
<dbReference type="SUPFAM" id="SSF46689">
    <property type="entry name" value="Homeodomain-like"/>
    <property type="match status" value="1"/>
</dbReference>
<feature type="region of interest" description="Disordered" evidence="5">
    <location>
        <begin position="1188"/>
        <end position="1270"/>
    </location>
</feature>
<feature type="region of interest" description="Disordered" evidence="5">
    <location>
        <begin position="679"/>
        <end position="805"/>
    </location>
</feature>
<evidence type="ECO:0000256" key="3">
    <source>
        <dbReference type="ARBA" id="ARBA00023054"/>
    </source>
</evidence>
<name>A0A9P0GQR8_PHYSR</name>
<protein>
    <recommendedName>
        <fullName evidence="6">SANT domain-containing protein</fullName>
    </recommendedName>
</protein>
<feature type="compositionally biased region" description="Low complexity" evidence="5">
    <location>
        <begin position="1617"/>
        <end position="1630"/>
    </location>
</feature>
<evidence type="ECO:0000313" key="8">
    <source>
        <dbReference type="Proteomes" id="UP001153712"/>
    </source>
</evidence>
<feature type="coiled-coil region" evidence="4">
    <location>
        <begin position="227"/>
        <end position="264"/>
    </location>
</feature>
<feature type="compositionally biased region" description="Pro residues" evidence="5">
    <location>
        <begin position="91"/>
        <end position="107"/>
    </location>
</feature>
<feature type="region of interest" description="Disordered" evidence="5">
    <location>
        <begin position="1"/>
        <end position="110"/>
    </location>
</feature>
<feature type="compositionally biased region" description="Low complexity" evidence="5">
    <location>
        <begin position="75"/>
        <end position="90"/>
    </location>
</feature>
<evidence type="ECO:0000313" key="7">
    <source>
        <dbReference type="EMBL" id="CAH1140921.1"/>
    </source>
</evidence>
<dbReference type="PANTHER" id="PTHR13992:SF39">
    <property type="entry name" value="SMRTER, ISOFORM G"/>
    <property type="match status" value="1"/>
</dbReference>
<feature type="compositionally biased region" description="Basic and acidic residues" evidence="5">
    <location>
        <begin position="1633"/>
        <end position="1650"/>
    </location>
</feature>
<evidence type="ECO:0000256" key="4">
    <source>
        <dbReference type="SAM" id="Coils"/>
    </source>
</evidence>
<dbReference type="InterPro" id="IPR017884">
    <property type="entry name" value="SANT_dom"/>
</dbReference>